<dbReference type="EMBL" id="JAINZW010000004">
    <property type="protein sequence ID" value="MBZ4039739.1"/>
    <property type="molecule type" value="Genomic_DNA"/>
</dbReference>
<keyword evidence="1" id="KW-1133">Transmembrane helix</keyword>
<feature type="transmembrane region" description="Helical" evidence="1">
    <location>
        <begin position="18"/>
        <end position="45"/>
    </location>
</feature>
<keyword evidence="1" id="KW-0812">Transmembrane</keyword>
<sequence length="189" mass="19557">MNNDTRAGLVGNVLGNQAVWLCAVAGAGRGVAWPAVVAALLYCAWQLRMSTTRAIDLRLLAVALVLGCVVDGGLAAAGWLDYAAPWPATDFAPAWILALWAAFAMLPMHALAWLRHRPRAAFAFGAIGGPLAYLGAARGFDAVAVTGPATLTWMVLALAWGAAFALLMQVAGRASAPAPQPVAREGVPT</sequence>
<accession>A0ABS7T792</accession>
<protein>
    <submittedName>
        <fullName evidence="2">DUF2878 domain-containing protein</fullName>
    </submittedName>
</protein>
<feature type="transmembrane region" description="Helical" evidence="1">
    <location>
        <begin position="121"/>
        <end position="140"/>
    </location>
</feature>
<organism evidence="2 3">
    <name type="scientific">Novilysobacter selenitireducens</name>
    <dbReference type="NCBI Taxonomy" id="2872639"/>
    <lineage>
        <taxon>Bacteria</taxon>
        <taxon>Pseudomonadati</taxon>
        <taxon>Pseudomonadota</taxon>
        <taxon>Gammaproteobacteria</taxon>
        <taxon>Lysobacterales</taxon>
        <taxon>Lysobacteraceae</taxon>
        <taxon>Novilysobacter</taxon>
    </lineage>
</organism>
<feature type="transmembrane region" description="Helical" evidence="1">
    <location>
        <begin position="152"/>
        <end position="171"/>
    </location>
</feature>
<keyword evidence="3" id="KW-1185">Reference proteome</keyword>
<dbReference type="RefSeq" id="WP_223676197.1">
    <property type="nucleotide sequence ID" value="NZ_JAINZW010000004.1"/>
</dbReference>
<feature type="transmembrane region" description="Helical" evidence="1">
    <location>
        <begin position="57"/>
        <end position="80"/>
    </location>
</feature>
<evidence type="ECO:0000313" key="3">
    <source>
        <dbReference type="Proteomes" id="UP001430954"/>
    </source>
</evidence>
<name>A0ABS7T792_9GAMM</name>
<reference evidence="2 3" key="1">
    <citation type="submission" date="2021-09" db="EMBL/GenBank/DDBJ databases">
        <title>Lysobacter sp. 13A isolated from the river sediment.</title>
        <authorList>
            <person name="Liu H."/>
            <person name="Li S."/>
            <person name="Mao S."/>
        </authorList>
    </citation>
    <scope>NUCLEOTIDE SEQUENCE [LARGE SCALE GENOMIC DNA]</scope>
    <source>
        <strain evidence="2 3">13A</strain>
    </source>
</reference>
<dbReference type="Pfam" id="PF11086">
    <property type="entry name" value="DUF2878"/>
    <property type="match status" value="1"/>
</dbReference>
<dbReference type="Proteomes" id="UP001430954">
    <property type="component" value="Unassembled WGS sequence"/>
</dbReference>
<proteinExistence type="predicted"/>
<evidence type="ECO:0000256" key="1">
    <source>
        <dbReference type="SAM" id="Phobius"/>
    </source>
</evidence>
<dbReference type="InterPro" id="IPR021306">
    <property type="entry name" value="DUF2878"/>
</dbReference>
<evidence type="ECO:0000313" key="2">
    <source>
        <dbReference type="EMBL" id="MBZ4039739.1"/>
    </source>
</evidence>
<gene>
    <name evidence="2" type="ORF">K6753_09340</name>
</gene>
<comment type="caution">
    <text evidence="2">The sequence shown here is derived from an EMBL/GenBank/DDBJ whole genome shotgun (WGS) entry which is preliminary data.</text>
</comment>
<keyword evidence="1" id="KW-0472">Membrane</keyword>
<feature type="transmembrane region" description="Helical" evidence="1">
    <location>
        <begin position="92"/>
        <end position="114"/>
    </location>
</feature>